<keyword evidence="2" id="KW-0813">Transport</keyword>
<evidence type="ECO:0000256" key="2">
    <source>
        <dbReference type="ARBA" id="ARBA00022448"/>
    </source>
</evidence>
<keyword evidence="5" id="KW-0472">Membrane</keyword>
<reference evidence="6 7" key="1">
    <citation type="submission" date="2020-01" db="EMBL/GenBank/DDBJ databases">
        <title>Complete and circular genome sequences of six lactobacillus isolates from horses.</title>
        <authorList>
            <person name="Hassan H.M."/>
        </authorList>
    </citation>
    <scope>NUCLEOTIDE SEQUENCE [LARGE SCALE GENOMIC DNA]</scope>
    <source>
        <strain evidence="6 7">1A</strain>
    </source>
</reference>
<evidence type="ECO:0000313" key="7">
    <source>
        <dbReference type="Proteomes" id="UP000510886"/>
    </source>
</evidence>
<gene>
    <name evidence="6" type="ORF">GTO87_00585</name>
</gene>
<dbReference type="KEGG" id="lsw:GTO87_00585"/>
<dbReference type="PANTHER" id="PTHR42953">
    <property type="entry name" value="HIGH-AFFINITY ZINC UPTAKE SYSTEM PROTEIN ZNUA-RELATED"/>
    <property type="match status" value="1"/>
</dbReference>
<dbReference type="Gene3D" id="3.40.50.1980">
    <property type="entry name" value="Nitrogenase molybdenum iron protein domain"/>
    <property type="match status" value="2"/>
</dbReference>
<keyword evidence="4" id="KW-0732">Signal</keyword>
<dbReference type="InterPro" id="IPR050492">
    <property type="entry name" value="Bact_metal-bind_prot9"/>
</dbReference>
<feature type="transmembrane region" description="Helical" evidence="5">
    <location>
        <begin position="6"/>
        <end position="25"/>
    </location>
</feature>
<dbReference type="Pfam" id="PF01297">
    <property type="entry name" value="ZnuA"/>
    <property type="match status" value="1"/>
</dbReference>
<proteinExistence type="predicted"/>
<evidence type="ECO:0000313" key="6">
    <source>
        <dbReference type="EMBL" id="QLL77259.1"/>
    </source>
</evidence>
<evidence type="ECO:0000256" key="4">
    <source>
        <dbReference type="ARBA" id="ARBA00022729"/>
    </source>
</evidence>
<keyword evidence="5" id="KW-1133">Transmembrane helix</keyword>
<dbReference type="InterPro" id="IPR006127">
    <property type="entry name" value="ZnuA-like"/>
</dbReference>
<keyword evidence="3" id="KW-0479">Metal-binding</keyword>
<dbReference type="GO" id="GO:0030313">
    <property type="term" value="C:cell envelope"/>
    <property type="evidence" value="ECO:0007669"/>
    <property type="project" value="UniProtKB-SubCell"/>
</dbReference>
<name>A0A7H9EII4_9LACO</name>
<keyword evidence="5" id="KW-0812">Transmembrane</keyword>
<protein>
    <submittedName>
        <fullName evidence="6">Zinc ABC transporter solute-binding protein</fullName>
    </submittedName>
</protein>
<dbReference type="RefSeq" id="WP_180849094.1">
    <property type="nucleotide sequence ID" value="NZ_CALVCX010000101.1"/>
</dbReference>
<dbReference type="EMBL" id="CP047418">
    <property type="protein sequence ID" value="QLL77259.1"/>
    <property type="molecule type" value="Genomic_DNA"/>
</dbReference>
<evidence type="ECO:0000256" key="1">
    <source>
        <dbReference type="ARBA" id="ARBA00004196"/>
    </source>
</evidence>
<dbReference type="PROSITE" id="PS51257">
    <property type="entry name" value="PROKAR_LIPOPROTEIN"/>
    <property type="match status" value="1"/>
</dbReference>
<dbReference type="AlphaFoldDB" id="A0A7H9EII4"/>
<comment type="subcellular location">
    <subcellularLocation>
        <location evidence="1">Cell envelope</location>
    </subcellularLocation>
</comment>
<dbReference type="PANTHER" id="PTHR42953:SF1">
    <property type="entry name" value="METAL-BINDING PROTEIN HI_0362-RELATED"/>
    <property type="match status" value="1"/>
</dbReference>
<organism evidence="6 7">
    <name type="scientific">Ligilactobacillus saerimneri</name>
    <dbReference type="NCBI Taxonomy" id="228229"/>
    <lineage>
        <taxon>Bacteria</taxon>
        <taxon>Bacillati</taxon>
        <taxon>Bacillota</taxon>
        <taxon>Bacilli</taxon>
        <taxon>Lactobacillales</taxon>
        <taxon>Lactobacillaceae</taxon>
        <taxon>Ligilactobacillus</taxon>
    </lineage>
</organism>
<evidence type="ECO:0000256" key="3">
    <source>
        <dbReference type="ARBA" id="ARBA00022723"/>
    </source>
</evidence>
<dbReference type="Proteomes" id="UP000510886">
    <property type="component" value="Chromosome"/>
</dbReference>
<accession>A0A7H9EII4</accession>
<sequence length="294" mass="33150">MRYIRFVWLNLLLVVSAIIISGCSLQKPAKSTTKIQAVATTNFYGELEKAVLKDHGQVYSIIDSANVDPHEYDLTIKPTQKIKDSDLVLSNGVGYDTWVTKVTSKRHITVGEDIAHISPGANEHLWYRPDLMKKVTLKLAAEFSQIQPQHRAAFYANAKAYNQQLSQLTDLLATIKRHNQGGKVAVSEPVFDYALATMGYKVINQHFAQAIEEGTDPSYDDIAQLQADIRHHRIAFFVENTQSDAPVINQLVKLCHQYHVPVVQVTETVPAGKNYLSWMKDEFMQVRNIQKGID</sequence>
<dbReference type="SUPFAM" id="SSF53807">
    <property type="entry name" value="Helical backbone' metal receptor"/>
    <property type="match status" value="1"/>
</dbReference>
<evidence type="ECO:0000256" key="5">
    <source>
        <dbReference type="SAM" id="Phobius"/>
    </source>
</evidence>
<dbReference type="GO" id="GO:0030001">
    <property type="term" value="P:metal ion transport"/>
    <property type="evidence" value="ECO:0007669"/>
    <property type="project" value="InterPro"/>
</dbReference>
<dbReference type="GO" id="GO:0046872">
    <property type="term" value="F:metal ion binding"/>
    <property type="evidence" value="ECO:0007669"/>
    <property type="project" value="UniProtKB-KW"/>
</dbReference>